<dbReference type="Gene3D" id="1.10.510.10">
    <property type="entry name" value="Transferase(Phosphotransferase) domain 1"/>
    <property type="match status" value="1"/>
</dbReference>
<organism evidence="7 8">
    <name type="scientific">Cymbomonas tetramitiformis</name>
    <dbReference type="NCBI Taxonomy" id="36881"/>
    <lineage>
        <taxon>Eukaryota</taxon>
        <taxon>Viridiplantae</taxon>
        <taxon>Chlorophyta</taxon>
        <taxon>Pyramimonadophyceae</taxon>
        <taxon>Pyramimonadales</taxon>
        <taxon>Pyramimonadaceae</taxon>
        <taxon>Cymbomonas</taxon>
    </lineage>
</organism>
<accession>A0AAE0FI79</accession>
<dbReference type="InterPro" id="IPR008271">
    <property type="entry name" value="Ser/Thr_kinase_AS"/>
</dbReference>
<evidence type="ECO:0000259" key="6">
    <source>
        <dbReference type="PROSITE" id="PS50011"/>
    </source>
</evidence>
<comment type="caution">
    <text evidence="7">The sequence shown here is derived from an EMBL/GenBank/DDBJ whole genome shotgun (WGS) entry which is preliminary data.</text>
</comment>
<evidence type="ECO:0000313" key="8">
    <source>
        <dbReference type="Proteomes" id="UP001190700"/>
    </source>
</evidence>
<keyword evidence="4" id="KW-0418">Kinase</keyword>
<gene>
    <name evidence="7" type="ORF">CYMTET_30801</name>
</gene>
<dbReference type="PROSITE" id="PS00108">
    <property type="entry name" value="PROTEIN_KINASE_ST"/>
    <property type="match status" value="1"/>
</dbReference>
<proteinExistence type="predicted"/>
<keyword evidence="5" id="KW-0067">ATP-binding</keyword>
<keyword evidence="2" id="KW-0808">Transferase</keyword>
<dbReference type="Pfam" id="PF00069">
    <property type="entry name" value="Pkinase"/>
    <property type="match status" value="1"/>
</dbReference>
<protein>
    <recommendedName>
        <fullName evidence="6">Protein kinase domain-containing protein</fullName>
    </recommendedName>
</protein>
<reference evidence="7 8" key="1">
    <citation type="journal article" date="2015" name="Genome Biol. Evol.">
        <title>Comparative Genomics of a Bacterivorous Green Alga Reveals Evolutionary Causalities and Consequences of Phago-Mixotrophic Mode of Nutrition.</title>
        <authorList>
            <person name="Burns J.A."/>
            <person name="Paasch A."/>
            <person name="Narechania A."/>
            <person name="Kim E."/>
        </authorList>
    </citation>
    <scope>NUCLEOTIDE SEQUENCE [LARGE SCALE GENOMIC DNA]</scope>
    <source>
        <strain evidence="7 8">PLY_AMNH</strain>
    </source>
</reference>
<dbReference type="GO" id="GO:0005524">
    <property type="term" value="F:ATP binding"/>
    <property type="evidence" value="ECO:0007669"/>
    <property type="project" value="UniProtKB-KW"/>
</dbReference>
<evidence type="ECO:0000256" key="1">
    <source>
        <dbReference type="ARBA" id="ARBA00022527"/>
    </source>
</evidence>
<feature type="non-terminal residue" evidence="7">
    <location>
        <position position="290"/>
    </location>
</feature>
<dbReference type="PANTHER" id="PTHR24349">
    <property type="entry name" value="SERINE/THREONINE-PROTEIN KINASE"/>
    <property type="match status" value="1"/>
</dbReference>
<dbReference type="InterPro" id="IPR050205">
    <property type="entry name" value="CDPK_Ser/Thr_kinases"/>
</dbReference>
<evidence type="ECO:0000256" key="3">
    <source>
        <dbReference type="ARBA" id="ARBA00022741"/>
    </source>
</evidence>
<dbReference type="PROSITE" id="PS50011">
    <property type="entry name" value="PROTEIN_KINASE_DOM"/>
    <property type="match status" value="1"/>
</dbReference>
<dbReference type="Gene3D" id="3.30.200.20">
    <property type="entry name" value="Phosphorylase Kinase, domain 1"/>
    <property type="match status" value="1"/>
</dbReference>
<keyword evidence="8" id="KW-1185">Reference proteome</keyword>
<evidence type="ECO:0000313" key="7">
    <source>
        <dbReference type="EMBL" id="KAK3260229.1"/>
    </source>
</evidence>
<dbReference type="InterPro" id="IPR000719">
    <property type="entry name" value="Prot_kinase_dom"/>
</dbReference>
<keyword evidence="1" id="KW-0723">Serine/threonine-protein kinase</keyword>
<feature type="domain" description="Protein kinase" evidence="6">
    <location>
        <begin position="1"/>
        <end position="220"/>
    </location>
</feature>
<sequence>MSLFRHSLNVAHLHEVYENDTNVYMIMELCSGGDLWSHRDIASGCFSEAQAAQIIRAMLRMIAQCHALNVIYRDIKPENFLFTSKDANAHIRAIDFGLACYCEPGQVLTERCGSIYYVAPEIIKSERGRPKPEYGLSSDLWSIGVVAYQLLSGKVPFTDEYNEVPTTKEVFAAIRRKPVDLESGVWENISDGAKEFVSMLLNRDQDARPTAHDALHHRWVAKGGDAPDAPLEGSVVQRLQRFGTYSRFKRAVMQVGLAGLPLRPAGIRCVPAVDRGSVERLVVLQPWIVA</sequence>
<dbReference type="SMART" id="SM00220">
    <property type="entry name" value="S_TKc"/>
    <property type="match status" value="1"/>
</dbReference>
<evidence type="ECO:0000256" key="5">
    <source>
        <dbReference type="ARBA" id="ARBA00022840"/>
    </source>
</evidence>
<name>A0AAE0FI79_9CHLO</name>
<dbReference type="SUPFAM" id="SSF56112">
    <property type="entry name" value="Protein kinase-like (PK-like)"/>
    <property type="match status" value="1"/>
</dbReference>
<evidence type="ECO:0000256" key="4">
    <source>
        <dbReference type="ARBA" id="ARBA00022777"/>
    </source>
</evidence>
<dbReference type="GO" id="GO:0004674">
    <property type="term" value="F:protein serine/threonine kinase activity"/>
    <property type="evidence" value="ECO:0007669"/>
    <property type="project" value="UniProtKB-KW"/>
</dbReference>
<keyword evidence="3" id="KW-0547">Nucleotide-binding</keyword>
<dbReference type="EMBL" id="LGRX02017984">
    <property type="protein sequence ID" value="KAK3260229.1"/>
    <property type="molecule type" value="Genomic_DNA"/>
</dbReference>
<dbReference type="Proteomes" id="UP001190700">
    <property type="component" value="Unassembled WGS sequence"/>
</dbReference>
<evidence type="ECO:0000256" key="2">
    <source>
        <dbReference type="ARBA" id="ARBA00022679"/>
    </source>
</evidence>
<dbReference type="AlphaFoldDB" id="A0AAE0FI79"/>
<dbReference type="InterPro" id="IPR011009">
    <property type="entry name" value="Kinase-like_dom_sf"/>
</dbReference>